<feature type="coiled-coil region" evidence="1">
    <location>
        <begin position="47"/>
        <end position="74"/>
    </location>
</feature>
<comment type="caution">
    <text evidence="3">The sequence shown here is derived from an EMBL/GenBank/DDBJ whole genome shotgun (WGS) entry which is preliminary data.</text>
</comment>
<evidence type="ECO:0000256" key="2">
    <source>
        <dbReference type="SAM" id="Phobius"/>
    </source>
</evidence>
<dbReference type="HOGENOM" id="CLU_2047835_0_0_5"/>
<keyword evidence="2" id="KW-0472">Membrane</keyword>
<gene>
    <name evidence="3" type="ORF">RGCCGE502_22645</name>
</gene>
<evidence type="ECO:0000256" key="1">
    <source>
        <dbReference type="SAM" id="Coils"/>
    </source>
</evidence>
<keyword evidence="2" id="KW-1133">Transmembrane helix</keyword>
<keyword evidence="2" id="KW-0812">Transmembrane</keyword>
<dbReference type="eggNOG" id="ENOG50300Z9">
    <property type="taxonomic scope" value="Bacteria"/>
</dbReference>
<sequence>MPDFITGPVGKVLGGALLLAALYGGFRLWLHNHDAAILSGYVLLSEKTAAEAKVTEMERQRNAASQSLDELLKRAAADDIVEHQKQATLEQDLKANELLLSEKNRSCAADVGDVDFINRH</sequence>
<dbReference type="RefSeq" id="WP_016556479.1">
    <property type="nucleotide sequence ID" value="NZ_AEYE02000029.1"/>
</dbReference>
<protein>
    <submittedName>
        <fullName evidence="3">Uncharacterized protein</fullName>
    </submittedName>
</protein>
<reference evidence="3 4" key="1">
    <citation type="journal article" date="2012" name="J. Bacteriol.">
        <title>Genome sequence of Rhizobium grahamii CCGE502, a broad-host-range symbiont with low nodulation competitiveness in Phaseolus vulgaris.</title>
        <authorList>
            <person name="Althabegoiti M.J."/>
            <person name="Lozano L."/>
            <person name="Torres-Tejerizo G."/>
            <person name="Ormeno-Orrillo E."/>
            <person name="Rogel M.A."/>
            <person name="Gonzalez V."/>
            <person name="Martinez-Romero E."/>
        </authorList>
    </citation>
    <scope>NUCLEOTIDE SEQUENCE [LARGE SCALE GENOMIC DNA]</scope>
    <source>
        <strain evidence="3 4">CCGE 502</strain>
    </source>
</reference>
<dbReference type="AlphaFoldDB" id="S3HA39"/>
<dbReference type="EMBL" id="AEYE02000029">
    <property type="protein sequence ID" value="EPE95697.1"/>
    <property type="molecule type" value="Genomic_DNA"/>
</dbReference>
<dbReference type="STRING" id="990285.RGCCGE502_22645"/>
<name>S3HA39_9HYPH</name>
<proteinExistence type="predicted"/>
<evidence type="ECO:0000313" key="3">
    <source>
        <dbReference type="EMBL" id="EPE95697.1"/>
    </source>
</evidence>
<keyword evidence="4" id="KW-1185">Reference proteome</keyword>
<evidence type="ECO:0000313" key="4">
    <source>
        <dbReference type="Proteomes" id="UP000014411"/>
    </source>
</evidence>
<accession>S3HA39</accession>
<feature type="transmembrane region" description="Helical" evidence="2">
    <location>
        <begin position="12"/>
        <end position="30"/>
    </location>
</feature>
<keyword evidence="1" id="KW-0175">Coiled coil</keyword>
<organism evidence="3 4">
    <name type="scientific">Rhizobium grahamii CCGE 502</name>
    <dbReference type="NCBI Taxonomy" id="990285"/>
    <lineage>
        <taxon>Bacteria</taxon>
        <taxon>Pseudomonadati</taxon>
        <taxon>Pseudomonadota</taxon>
        <taxon>Alphaproteobacteria</taxon>
        <taxon>Hyphomicrobiales</taxon>
        <taxon>Rhizobiaceae</taxon>
        <taxon>Rhizobium/Agrobacterium group</taxon>
        <taxon>Rhizobium</taxon>
    </lineage>
</organism>
<dbReference type="Proteomes" id="UP000014411">
    <property type="component" value="Unassembled WGS sequence"/>
</dbReference>